<dbReference type="InterPro" id="IPR011990">
    <property type="entry name" value="TPR-like_helical_dom_sf"/>
</dbReference>
<dbReference type="GO" id="GO:0051213">
    <property type="term" value="F:dioxygenase activity"/>
    <property type="evidence" value="ECO:0007669"/>
    <property type="project" value="UniProtKB-KW"/>
</dbReference>
<dbReference type="InterPro" id="IPR027443">
    <property type="entry name" value="IPNS-like_sf"/>
</dbReference>
<accession>A0A6I3SYB4</accession>
<dbReference type="Gene3D" id="1.25.40.10">
    <property type="entry name" value="Tetratricopeptide repeat domain"/>
    <property type="match status" value="1"/>
</dbReference>
<dbReference type="AlphaFoldDB" id="A0A6I3SYB4"/>
<dbReference type="SUPFAM" id="SSF51197">
    <property type="entry name" value="Clavaminate synthase-like"/>
    <property type="match status" value="1"/>
</dbReference>
<evidence type="ECO:0000256" key="2">
    <source>
        <dbReference type="ARBA" id="ARBA00022964"/>
    </source>
</evidence>
<keyword evidence="3" id="KW-0560">Oxidoreductase</keyword>
<dbReference type="PANTHER" id="PTHR46332:SF5">
    <property type="entry name" value="ASPARTATE BETA-HYDROXYLASE DOMAIN CONTAINING 2"/>
    <property type="match status" value="1"/>
</dbReference>
<name>A0A6I3SYB4_9BURK</name>
<dbReference type="Proteomes" id="UP000430634">
    <property type="component" value="Unassembled WGS sequence"/>
</dbReference>
<comment type="similarity">
    <text evidence="1">Belongs to the aspartyl/asparaginyl beta-hydroxylase family.</text>
</comment>
<keyword evidence="2" id="KW-0223">Dioxygenase</keyword>
<dbReference type="PANTHER" id="PTHR46332">
    <property type="entry name" value="ASPARTATE BETA-HYDROXYLASE DOMAIN-CONTAINING PROTEIN 2"/>
    <property type="match status" value="1"/>
</dbReference>
<evidence type="ECO:0000256" key="1">
    <source>
        <dbReference type="ARBA" id="ARBA00007730"/>
    </source>
</evidence>
<reference evidence="6 7" key="1">
    <citation type="submission" date="2019-11" db="EMBL/GenBank/DDBJ databases">
        <title>Type strains purchased from KCTC, JCM and DSMZ.</title>
        <authorList>
            <person name="Lu H."/>
        </authorList>
    </citation>
    <scope>NUCLEOTIDE SEQUENCE [LARGE SCALE GENOMIC DNA]</scope>
    <source>
        <strain evidence="6 7">KCTC 52429</strain>
    </source>
</reference>
<evidence type="ECO:0000313" key="6">
    <source>
        <dbReference type="EMBL" id="MTV54208.1"/>
    </source>
</evidence>
<sequence>MPPAAESTSNEHEDGGTLAPPSPDIAALQRQIGAAIQAGRDNEAGQLWQRLLDIDPGNPKALFALSQRAFRAGDLQRARALLERLVTADGRDQQQWINLAVVCRGLRDDEGEAAALTGALTVDPTDMLAQLLRGDLFERQGRRHEAARAFGAAAMAAPPLDQVDPSLRPLLERALAFQDGYQREYGAYLDAHLAPLLGELKSEPLGRFRDAVDIMFGRKRRYDPQPALFYYPGLAPVTFFDERALFPWIDELEAQTDAIRAEFLAALDAEQGFVPYLSYPPDQPHFQFAQLNNSPDWSAYHLIEQGRVVPEHAARCPATMAALARLPQPRQLNRTPSAMFSLLKPHTRIPAHTGVSNVRLVGHLPLILPGDCHLRVGNDVRAWEMGKAWVFDDTIEHEAWNDSDRLRVVLIFDVWHPHLSEAERAMVSALADGIHAFGAGAGGFEL</sequence>
<dbReference type="InterPro" id="IPR007803">
    <property type="entry name" value="Asp/Arg/Pro-Hydrxlase"/>
</dbReference>
<dbReference type="SUPFAM" id="SSF48452">
    <property type="entry name" value="TPR-like"/>
    <property type="match status" value="1"/>
</dbReference>
<dbReference type="Pfam" id="PF05118">
    <property type="entry name" value="Asp_Arg_Hydrox"/>
    <property type="match status" value="1"/>
</dbReference>
<gene>
    <name evidence="6" type="ORF">GM672_15865</name>
</gene>
<evidence type="ECO:0000256" key="3">
    <source>
        <dbReference type="ARBA" id="ARBA00023002"/>
    </source>
</evidence>
<dbReference type="GO" id="GO:0016020">
    <property type="term" value="C:membrane"/>
    <property type="evidence" value="ECO:0007669"/>
    <property type="project" value="TreeGrafter"/>
</dbReference>
<dbReference type="InterPro" id="IPR051821">
    <property type="entry name" value="Asp/Asn_beta-hydroxylase"/>
</dbReference>
<dbReference type="Gene3D" id="2.60.120.330">
    <property type="entry name" value="B-lactam Antibiotic, Isopenicillin N Synthase, Chain"/>
    <property type="match status" value="1"/>
</dbReference>
<feature type="region of interest" description="Disordered" evidence="4">
    <location>
        <begin position="1"/>
        <end position="23"/>
    </location>
</feature>
<feature type="domain" description="Aspartyl/asparaginy/proline hydroxylase" evidence="5">
    <location>
        <begin position="254"/>
        <end position="417"/>
    </location>
</feature>
<proteinExistence type="inferred from homology"/>
<evidence type="ECO:0000313" key="7">
    <source>
        <dbReference type="Proteomes" id="UP000430634"/>
    </source>
</evidence>
<dbReference type="OrthoDB" id="21665at2"/>
<protein>
    <submittedName>
        <fullName evidence="6">Aspartyl beta-hydroxylase</fullName>
    </submittedName>
</protein>
<evidence type="ECO:0000259" key="5">
    <source>
        <dbReference type="Pfam" id="PF05118"/>
    </source>
</evidence>
<evidence type="ECO:0000256" key="4">
    <source>
        <dbReference type="SAM" id="MobiDB-lite"/>
    </source>
</evidence>
<comment type="caution">
    <text evidence="6">The sequence shown here is derived from an EMBL/GenBank/DDBJ whole genome shotgun (WGS) entry which is preliminary data.</text>
</comment>
<dbReference type="EMBL" id="WNKZ01000045">
    <property type="protein sequence ID" value="MTV54208.1"/>
    <property type="molecule type" value="Genomic_DNA"/>
</dbReference>
<dbReference type="Pfam" id="PF14559">
    <property type="entry name" value="TPR_19"/>
    <property type="match status" value="1"/>
</dbReference>
<organism evidence="6 7">
    <name type="scientific">Pseudoduganella buxea</name>
    <dbReference type="NCBI Taxonomy" id="1949069"/>
    <lineage>
        <taxon>Bacteria</taxon>
        <taxon>Pseudomonadati</taxon>
        <taxon>Pseudomonadota</taxon>
        <taxon>Betaproteobacteria</taxon>
        <taxon>Burkholderiales</taxon>
        <taxon>Oxalobacteraceae</taxon>
        <taxon>Telluria group</taxon>
        <taxon>Pseudoduganella</taxon>
    </lineage>
</organism>